<evidence type="ECO:0000313" key="2">
    <source>
        <dbReference type="EMBL" id="MET4758369.1"/>
    </source>
</evidence>
<gene>
    <name evidence="2" type="ORF">V5J35_003561</name>
</gene>
<feature type="domain" description="Putative adhesin Stv" evidence="1">
    <location>
        <begin position="33"/>
        <end position="179"/>
    </location>
</feature>
<evidence type="ECO:0000259" key="1">
    <source>
        <dbReference type="Pfam" id="PF21527"/>
    </source>
</evidence>
<dbReference type="Proteomes" id="UP001549366">
    <property type="component" value="Unassembled WGS sequence"/>
</dbReference>
<keyword evidence="3" id="KW-1185">Reference proteome</keyword>
<dbReference type="Pfam" id="PF21527">
    <property type="entry name" value="Stv"/>
    <property type="match status" value="1"/>
</dbReference>
<organism evidence="2 3">
    <name type="scientific">Endozoicomonas lisbonensis</name>
    <dbReference type="NCBI Taxonomy" id="3120522"/>
    <lineage>
        <taxon>Bacteria</taxon>
        <taxon>Pseudomonadati</taxon>
        <taxon>Pseudomonadota</taxon>
        <taxon>Gammaproteobacteria</taxon>
        <taxon>Oceanospirillales</taxon>
        <taxon>Endozoicomonadaceae</taxon>
        <taxon>Endozoicomonas</taxon>
    </lineage>
</organism>
<protein>
    <recommendedName>
        <fullName evidence="1">Putative adhesin Stv domain-containing protein</fullName>
    </recommendedName>
</protein>
<dbReference type="EMBL" id="JBEWTB010000002">
    <property type="protein sequence ID" value="MET4758369.1"/>
    <property type="molecule type" value="Genomic_DNA"/>
</dbReference>
<comment type="caution">
    <text evidence="2">The sequence shown here is derived from an EMBL/GenBank/DDBJ whole genome shotgun (WGS) entry which is preliminary data.</text>
</comment>
<proteinExistence type="predicted"/>
<reference evidence="2 3" key="1">
    <citation type="submission" date="2024-06" db="EMBL/GenBank/DDBJ databases">
        <title>Genomic Encyclopedia of Type Strains, Phase V (KMG-V): Genome sequencing to study the core and pangenomes of soil and plant-associated prokaryotes.</title>
        <authorList>
            <person name="Whitman W."/>
        </authorList>
    </citation>
    <scope>NUCLEOTIDE SEQUENCE [LARGE SCALE GENOMIC DNA]</scope>
    <source>
        <strain evidence="2 3">NE40</strain>
    </source>
</reference>
<dbReference type="RefSeq" id="WP_354016461.1">
    <property type="nucleotide sequence ID" value="NZ_JBEWTB010000002.1"/>
</dbReference>
<sequence length="236" mass="27371">MPFFKPKVKTSNPSEALKLFTCNRLAGRSVENLILYCHGGYEQMSPSMSNPSRDRKFTVPPWVSIYFYAPHGTEMYSDLYRFMRGSYEPYIIYTSNEVCFDYTLARMEEYSGSKRFIKQTFLDYRSSLGKSDLKRPSRLFDILCPTDNWFIRLSAVLDIMKDQKKLSGYRKVHCLFCRSIVFSPSQSPACSADVQPLSHLPFYDPTRQLPPNIYQSDSGRWLITDIDVIDMPDTEG</sequence>
<evidence type="ECO:0000313" key="3">
    <source>
        <dbReference type="Proteomes" id="UP001549366"/>
    </source>
</evidence>
<dbReference type="InterPro" id="IPR049002">
    <property type="entry name" value="Stv"/>
</dbReference>
<accession>A0ABV2SMM5</accession>
<name>A0ABV2SMM5_9GAMM</name>